<dbReference type="GO" id="GO:0006811">
    <property type="term" value="P:monoatomic ion transport"/>
    <property type="evidence" value="ECO:0007669"/>
    <property type="project" value="UniProtKB-KW"/>
</dbReference>
<dbReference type="PANTHER" id="PTHR43298">
    <property type="entry name" value="MULTIDRUG RESISTANCE PROTEIN NORM-RELATED"/>
    <property type="match status" value="1"/>
</dbReference>
<evidence type="ECO:0000313" key="11">
    <source>
        <dbReference type="EMBL" id="TQV77127.1"/>
    </source>
</evidence>
<dbReference type="InterPro" id="IPR002528">
    <property type="entry name" value="MATE_fam"/>
</dbReference>
<feature type="transmembrane region" description="Helical" evidence="10">
    <location>
        <begin position="239"/>
        <end position="265"/>
    </location>
</feature>
<gene>
    <name evidence="11" type="ORF">FLL45_04030</name>
</gene>
<feature type="transmembrane region" description="Helical" evidence="10">
    <location>
        <begin position="387"/>
        <end position="406"/>
    </location>
</feature>
<accession>A0A545TIU7</accession>
<evidence type="ECO:0000256" key="3">
    <source>
        <dbReference type="ARBA" id="ARBA00022449"/>
    </source>
</evidence>
<feature type="transmembrane region" description="Helical" evidence="10">
    <location>
        <begin position="131"/>
        <end position="148"/>
    </location>
</feature>
<dbReference type="RefSeq" id="WP_142888487.1">
    <property type="nucleotide sequence ID" value="NZ_VIKR01000001.1"/>
</dbReference>
<dbReference type="NCBIfam" id="TIGR00797">
    <property type="entry name" value="matE"/>
    <property type="match status" value="1"/>
</dbReference>
<name>A0A545TIU7_9GAMM</name>
<evidence type="ECO:0000256" key="1">
    <source>
        <dbReference type="ARBA" id="ARBA00004429"/>
    </source>
</evidence>
<keyword evidence="4" id="KW-1003">Cell membrane</keyword>
<keyword evidence="12" id="KW-1185">Reference proteome</keyword>
<proteinExistence type="predicted"/>
<feature type="transmembrane region" description="Helical" evidence="10">
    <location>
        <begin position="418"/>
        <end position="435"/>
    </location>
</feature>
<evidence type="ECO:0000313" key="12">
    <source>
        <dbReference type="Proteomes" id="UP000317839"/>
    </source>
</evidence>
<keyword evidence="3" id="KW-0050">Antiport</keyword>
<evidence type="ECO:0000256" key="8">
    <source>
        <dbReference type="ARBA" id="ARBA00023136"/>
    </source>
</evidence>
<dbReference type="OrthoDB" id="9780160at2"/>
<dbReference type="AlphaFoldDB" id="A0A545TIU7"/>
<feature type="transmembrane region" description="Helical" evidence="10">
    <location>
        <begin position="47"/>
        <end position="70"/>
    </location>
</feature>
<dbReference type="PIRSF" id="PIRSF006603">
    <property type="entry name" value="DinF"/>
    <property type="match status" value="1"/>
</dbReference>
<dbReference type="GO" id="GO:0005886">
    <property type="term" value="C:plasma membrane"/>
    <property type="evidence" value="ECO:0007669"/>
    <property type="project" value="UniProtKB-SubCell"/>
</dbReference>
<dbReference type="EMBL" id="VIKR01000001">
    <property type="protein sequence ID" value="TQV77127.1"/>
    <property type="molecule type" value="Genomic_DNA"/>
</dbReference>
<evidence type="ECO:0000256" key="9">
    <source>
        <dbReference type="ARBA" id="ARBA00031636"/>
    </source>
</evidence>
<comment type="subcellular location">
    <subcellularLocation>
        <location evidence="1">Cell inner membrane</location>
        <topology evidence="1">Multi-pass membrane protein</topology>
    </subcellularLocation>
</comment>
<feature type="transmembrane region" description="Helical" evidence="10">
    <location>
        <begin position="90"/>
        <end position="111"/>
    </location>
</feature>
<keyword evidence="6 10" id="KW-1133">Transmembrane helix</keyword>
<evidence type="ECO:0000256" key="6">
    <source>
        <dbReference type="ARBA" id="ARBA00022989"/>
    </source>
</evidence>
<keyword evidence="7" id="KW-0406">Ion transport</keyword>
<dbReference type="Pfam" id="PF01554">
    <property type="entry name" value="MatE"/>
    <property type="match status" value="2"/>
</dbReference>
<keyword evidence="2" id="KW-0813">Transport</keyword>
<dbReference type="GO" id="GO:0042910">
    <property type="term" value="F:xenobiotic transmembrane transporter activity"/>
    <property type="evidence" value="ECO:0007669"/>
    <property type="project" value="InterPro"/>
</dbReference>
<evidence type="ECO:0000256" key="4">
    <source>
        <dbReference type="ARBA" id="ARBA00022475"/>
    </source>
</evidence>
<sequence>MMLAKVLKEFKQLMPIALPAVFSQLAQMAMGVIDTIMAGHYSNDALAAIAIGTSLLHPVLVFFMGLFLAFNPIIAHLRGAKKDQEIGATFRLSIGLAIVMVPFAVVILLNAQIILDLLGVNPAVVDLATRYLHATVWGMPGLLLFLALRFCNEGMFSTPAILTATLVSIPFNILFNFWFMYGGYGVPEMGAVGLGYATGLVWTIMFLGLLTYSALTPKYRTFEIFKQFKLPGWHAVREVLHLGFPMAITLGFEVTLFAAVSLMIGRYPTEVMGAHQIAVNIASLTFMIPLGISQAITARVGYFAGKQAPNRMRLAGYTGIATAAGISTFTASAMILLPVTLVSFYTEDSAVIAIASGLLFYAAIFQFSDCVQVSSAGALRGMKDTKMPMVITAVAYWFVGFPVGYYLAESQGYQANGYWMGLIAGLTTAAILLMVRWRQLSRTINFATAVSKAEKFDASI</sequence>
<evidence type="ECO:0000256" key="2">
    <source>
        <dbReference type="ARBA" id="ARBA00022448"/>
    </source>
</evidence>
<keyword evidence="5 10" id="KW-0812">Transmembrane</keyword>
<dbReference type="InterPro" id="IPR050222">
    <property type="entry name" value="MATE_MdtK"/>
</dbReference>
<evidence type="ECO:0000256" key="10">
    <source>
        <dbReference type="SAM" id="Phobius"/>
    </source>
</evidence>
<dbReference type="PANTHER" id="PTHR43298:SF2">
    <property type="entry name" value="FMN_FAD EXPORTER YEEO-RELATED"/>
    <property type="match status" value="1"/>
</dbReference>
<feature type="transmembrane region" description="Helical" evidence="10">
    <location>
        <begin position="349"/>
        <end position="367"/>
    </location>
</feature>
<dbReference type="Proteomes" id="UP000317839">
    <property type="component" value="Unassembled WGS sequence"/>
</dbReference>
<feature type="transmembrane region" description="Helical" evidence="10">
    <location>
        <begin position="314"/>
        <end position="337"/>
    </location>
</feature>
<dbReference type="InterPro" id="IPR048279">
    <property type="entry name" value="MdtK-like"/>
</dbReference>
<dbReference type="CDD" id="cd13131">
    <property type="entry name" value="MATE_NorM_like"/>
    <property type="match status" value="1"/>
</dbReference>
<evidence type="ECO:0000256" key="5">
    <source>
        <dbReference type="ARBA" id="ARBA00022692"/>
    </source>
</evidence>
<reference evidence="11 12" key="1">
    <citation type="submission" date="2019-06" db="EMBL/GenBank/DDBJ databases">
        <title>Draft genome of Aliikangiella marina GYP-15.</title>
        <authorList>
            <person name="Wang G."/>
        </authorList>
    </citation>
    <scope>NUCLEOTIDE SEQUENCE [LARGE SCALE GENOMIC DNA]</scope>
    <source>
        <strain evidence="11 12">GYP-15</strain>
    </source>
</reference>
<dbReference type="GO" id="GO:0015297">
    <property type="term" value="F:antiporter activity"/>
    <property type="evidence" value="ECO:0007669"/>
    <property type="project" value="UniProtKB-KW"/>
</dbReference>
<evidence type="ECO:0000256" key="7">
    <source>
        <dbReference type="ARBA" id="ARBA00023065"/>
    </source>
</evidence>
<keyword evidence="8 10" id="KW-0472">Membrane</keyword>
<organism evidence="11 12">
    <name type="scientific">Aliikangiella marina</name>
    <dbReference type="NCBI Taxonomy" id="1712262"/>
    <lineage>
        <taxon>Bacteria</taxon>
        <taxon>Pseudomonadati</taxon>
        <taxon>Pseudomonadota</taxon>
        <taxon>Gammaproteobacteria</taxon>
        <taxon>Oceanospirillales</taxon>
        <taxon>Pleioneaceae</taxon>
        <taxon>Aliikangiella</taxon>
    </lineage>
</organism>
<comment type="caution">
    <text evidence="11">The sequence shown here is derived from an EMBL/GenBank/DDBJ whole genome shotgun (WGS) entry which is preliminary data.</text>
</comment>
<feature type="transmembrane region" description="Helical" evidence="10">
    <location>
        <begin position="277"/>
        <end position="302"/>
    </location>
</feature>
<protein>
    <recommendedName>
        <fullName evidence="9">Multidrug-efflux transporter</fullName>
    </recommendedName>
</protein>
<feature type="transmembrane region" description="Helical" evidence="10">
    <location>
        <begin position="160"/>
        <end position="181"/>
    </location>
</feature>
<feature type="transmembrane region" description="Helical" evidence="10">
    <location>
        <begin position="193"/>
        <end position="215"/>
    </location>
</feature>